<dbReference type="GO" id="GO:0005975">
    <property type="term" value="P:carbohydrate metabolic process"/>
    <property type="evidence" value="ECO:0007669"/>
    <property type="project" value="InterPro"/>
</dbReference>
<organism evidence="5 6">
    <name type="scientific">Candidatus Limisoma intestinavium</name>
    <dbReference type="NCBI Taxonomy" id="2840856"/>
    <lineage>
        <taxon>Bacteria</taxon>
        <taxon>Pseudomonadati</taxon>
        <taxon>Bacteroidota</taxon>
        <taxon>Bacteroidia</taxon>
        <taxon>Bacteroidales</taxon>
        <taxon>Candidatus Limisoma</taxon>
    </lineage>
</organism>
<dbReference type="PANTHER" id="PTHR42946:SF1">
    <property type="entry name" value="PHOSPHOGLUCOMUTASE (ALPHA-D-GLUCOSE-1,6-BISPHOSPHATE-DEPENDENT)"/>
    <property type="match status" value="1"/>
</dbReference>
<dbReference type="GO" id="GO:0008966">
    <property type="term" value="F:phosphoglucosamine mutase activity"/>
    <property type="evidence" value="ECO:0007669"/>
    <property type="project" value="TreeGrafter"/>
</dbReference>
<evidence type="ECO:0000313" key="6">
    <source>
        <dbReference type="Proteomes" id="UP000824076"/>
    </source>
</evidence>
<feature type="non-terminal residue" evidence="5">
    <location>
        <position position="113"/>
    </location>
</feature>
<gene>
    <name evidence="5" type="ORF">IAD18_04535</name>
</gene>
<dbReference type="EMBL" id="DVMS01000130">
    <property type="protein sequence ID" value="HIU38915.1"/>
    <property type="molecule type" value="Genomic_DNA"/>
</dbReference>
<dbReference type="PROSITE" id="PS00710">
    <property type="entry name" value="PGM_PMM"/>
    <property type="match status" value="1"/>
</dbReference>
<dbReference type="GO" id="GO:0004615">
    <property type="term" value="F:phosphomannomutase activity"/>
    <property type="evidence" value="ECO:0007669"/>
    <property type="project" value="TreeGrafter"/>
</dbReference>
<dbReference type="InterPro" id="IPR016066">
    <property type="entry name" value="A-D-PHexomutase_CS"/>
</dbReference>
<dbReference type="Pfam" id="PF02878">
    <property type="entry name" value="PGM_PMM_I"/>
    <property type="match status" value="1"/>
</dbReference>
<dbReference type="InterPro" id="IPR005844">
    <property type="entry name" value="A-D-PHexomutase_a/b/a-I"/>
</dbReference>
<proteinExistence type="inferred from homology"/>
<dbReference type="GO" id="GO:0009252">
    <property type="term" value="P:peptidoglycan biosynthetic process"/>
    <property type="evidence" value="ECO:0007669"/>
    <property type="project" value="TreeGrafter"/>
</dbReference>
<reference evidence="5" key="2">
    <citation type="journal article" date="2021" name="PeerJ">
        <title>Extensive microbial diversity within the chicken gut microbiome revealed by metagenomics and culture.</title>
        <authorList>
            <person name="Gilroy R."/>
            <person name="Ravi A."/>
            <person name="Getino M."/>
            <person name="Pursley I."/>
            <person name="Horton D.L."/>
            <person name="Alikhan N.F."/>
            <person name="Baker D."/>
            <person name="Gharbi K."/>
            <person name="Hall N."/>
            <person name="Watson M."/>
            <person name="Adriaenssens E.M."/>
            <person name="Foster-Nyarko E."/>
            <person name="Jarju S."/>
            <person name="Secka A."/>
            <person name="Antonio M."/>
            <person name="Oren A."/>
            <person name="Chaudhuri R.R."/>
            <person name="La Ragione R."/>
            <person name="Hildebrand F."/>
            <person name="Pallen M.J."/>
        </authorList>
    </citation>
    <scope>NUCLEOTIDE SEQUENCE</scope>
    <source>
        <strain evidence="5">17073</strain>
    </source>
</reference>
<comment type="similarity">
    <text evidence="2">Belongs to the phosphohexose mutase family.</text>
</comment>
<evidence type="ECO:0000256" key="3">
    <source>
        <dbReference type="ARBA" id="ARBA00022553"/>
    </source>
</evidence>
<protein>
    <submittedName>
        <fullName evidence="5">Phosphoglucosamine mutase</fullName>
    </submittedName>
</protein>
<evidence type="ECO:0000259" key="4">
    <source>
        <dbReference type="Pfam" id="PF02878"/>
    </source>
</evidence>
<reference evidence="5" key="1">
    <citation type="submission" date="2020-10" db="EMBL/GenBank/DDBJ databases">
        <authorList>
            <person name="Gilroy R."/>
        </authorList>
    </citation>
    <scope>NUCLEOTIDE SEQUENCE</scope>
    <source>
        <strain evidence="5">17073</strain>
    </source>
</reference>
<feature type="domain" description="Alpha-D-phosphohexomutase alpha/beta/alpha" evidence="4">
    <location>
        <begin position="8"/>
        <end position="113"/>
    </location>
</feature>
<keyword evidence="3" id="KW-0597">Phosphoprotein</keyword>
<dbReference type="AlphaFoldDB" id="A0A9D1IJU8"/>
<name>A0A9D1IJU8_9BACT</name>
<comment type="caution">
    <text evidence="5">The sequence shown here is derived from an EMBL/GenBank/DDBJ whole genome shotgun (WGS) entry which is preliminary data.</text>
</comment>
<evidence type="ECO:0000256" key="1">
    <source>
        <dbReference type="ARBA" id="ARBA00001946"/>
    </source>
</evidence>
<sequence>MSLIKSISGIRGTIGGKTGEGLNPLDIVKFTAAYASFIRKSTTKNSNTIVVGRDARISGPMVNDIVVGTLTGMGFDVVNIGLATTPTTELAVVWENACGGIILTASHNPKQWN</sequence>
<dbReference type="GO" id="GO:0006048">
    <property type="term" value="P:UDP-N-acetylglucosamine biosynthetic process"/>
    <property type="evidence" value="ECO:0007669"/>
    <property type="project" value="TreeGrafter"/>
</dbReference>
<accession>A0A9D1IJU8</accession>
<dbReference type="InterPro" id="IPR050060">
    <property type="entry name" value="Phosphoglucosamine_mutase"/>
</dbReference>
<comment type="cofactor">
    <cofactor evidence="1">
        <name>Mg(2+)</name>
        <dbReference type="ChEBI" id="CHEBI:18420"/>
    </cofactor>
</comment>
<evidence type="ECO:0000256" key="2">
    <source>
        <dbReference type="ARBA" id="ARBA00010231"/>
    </source>
</evidence>
<dbReference type="PANTHER" id="PTHR42946">
    <property type="entry name" value="PHOSPHOHEXOSE MUTASE"/>
    <property type="match status" value="1"/>
</dbReference>
<dbReference type="InterPro" id="IPR016055">
    <property type="entry name" value="A-D-PHexomutase_a/b/a-I/II/III"/>
</dbReference>
<dbReference type="Proteomes" id="UP000824076">
    <property type="component" value="Unassembled WGS sequence"/>
</dbReference>
<dbReference type="GO" id="GO:0005829">
    <property type="term" value="C:cytosol"/>
    <property type="evidence" value="ECO:0007669"/>
    <property type="project" value="TreeGrafter"/>
</dbReference>
<evidence type="ECO:0000313" key="5">
    <source>
        <dbReference type="EMBL" id="HIU38915.1"/>
    </source>
</evidence>
<dbReference type="Gene3D" id="3.40.120.10">
    <property type="entry name" value="Alpha-D-Glucose-1,6-Bisphosphate, subunit A, domain 3"/>
    <property type="match status" value="1"/>
</dbReference>
<dbReference type="GO" id="GO:0000287">
    <property type="term" value="F:magnesium ion binding"/>
    <property type="evidence" value="ECO:0007669"/>
    <property type="project" value="InterPro"/>
</dbReference>
<dbReference type="SUPFAM" id="SSF53738">
    <property type="entry name" value="Phosphoglucomutase, first 3 domains"/>
    <property type="match status" value="1"/>
</dbReference>